<keyword evidence="5" id="KW-1185">Reference proteome</keyword>
<feature type="domain" description="3-beta hydroxysteroid dehydrogenase/isomerase" evidence="3">
    <location>
        <begin position="48"/>
        <end position="325"/>
    </location>
</feature>
<dbReference type="PANTHER" id="PTHR10366:SF447">
    <property type="entry name" value="HYDROXYSTEROID DEHYDROGENASE_ISOMERASE FAMILY PROTEIN, PUTATIVE (AFU_ORTHOLOGUE AFUA_1G06450)-RELATED"/>
    <property type="match status" value="1"/>
</dbReference>
<dbReference type="Pfam" id="PF01073">
    <property type="entry name" value="3Beta_HSD"/>
    <property type="match status" value="1"/>
</dbReference>
<protein>
    <recommendedName>
        <fullName evidence="3">3-beta hydroxysteroid dehydrogenase/isomerase domain-containing protein</fullName>
    </recommendedName>
</protein>
<dbReference type="SUPFAM" id="SSF51735">
    <property type="entry name" value="NAD(P)-binding Rossmann-fold domains"/>
    <property type="match status" value="1"/>
</dbReference>
<dbReference type="PANTHER" id="PTHR10366">
    <property type="entry name" value="NAD DEPENDENT EPIMERASE/DEHYDRATASE"/>
    <property type="match status" value="1"/>
</dbReference>
<dbReference type="InterPro" id="IPR002225">
    <property type="entry name" value="3Beta_OHSteriod_DH/Estase"/>
</dbReference>
<dbReference type="Gene3D" id="3.40.50.720">
    <property type="entry name" value="NAD(P)-binding Rossmann-like Domain"/>
    <property type="match status" value="1"/>
</dbReference>
<dbReference type="AlphaFoldDB" id="A0AAJ0FWD1"/>
<dbReference type="GO" id="GO:0000252">
    <property type="term" value="F:3-beta-hydroxysteroid dehydrogenase [NAD(P)+]/C4-decarboxylase activity"/>
    <property type="evidence" value="ECO:0007669"/>
    <property type="project" value="TreeGrafter"/>
</dbReference>
<evidence type="ECO:0000313" key="4">
    <source>
        <dbReference type="EMBL" id="KAK2606138.1"/>
    </source>
</evidence>
<comment type="similarity">
    <text evidence="2">Belongs to the NAD(P)-dependent epimerase/dehydratase family. Dihydroflavonol-4-reductase subfamily.</text>
</comment>
<evidence type="ECO:0000256" key="1">
    <source>
        <dbReference type="ARBA" id="ARBA00023002"/>
    </source>
</evidence>
<proteinExistence type="inferred from homology"/>
<organism evidence="4 5">
    <name type="scientific">Conoideocrella luteorostrata</name>
    <dbReference type="NCBI Taxonomy" id="1105319"/>
    <lineage>
        <taxon>Eukaryota</taxon>
        <taxon>Fungi</taxon>
        <taxon>Dikarya</taxon>
        <taxon>Ascomycota</taxon>
        <taxon>Pezizomycotina</taxon>
        <taxon>Sordariomycetes</taxon>
        <taxon>Hypocreomycetidae</taxon>
        <taxon>Hypocreales</taxon>
        <taxon>Clavicipitaceae</taxon>
        <taxon>Conoideocrella</taxon>
    </lineage>
</organism>
<comment type="caution">
    <text evidence="4">The sequence shown here is derived from an EMBL/GenBank/DDBJ whole genome shotgun (WGS) entry which is preliminary data.</text>
</comment>
<name>A0AAJ0FWD1_9HYPO</name>
<sequence>MTRTPRDALKHAGKPLTAEGARRAYAKIVSQGIDFRKNHPPRLDRRYIIVGGSGLVGCQIALDLLDGGTPPSAIRLIDIRHPLREEFTASGRALHVAFIQADITSETSTAEAFEAAWPGDVADLPLTVFHTAAVIRPYERHRLLYSRCSRVNVVGVAHSISCAQKVGAGVFVSTSSSHAAARNVGWFSTPWLKEPKNFTQLLSEQDFSEPIKKHDEFVSNYARSKAEAERLVCGVNGRMRTGCIRPGNAVYGHKDDNMIGRIIRLRKVPTFSAPWVQSWVSVRNVSLAHLLLEKEILGPYADKISGRPFMVTDNGSPIRFQDMYTLLGATSRTGLTIDYPPPALLLMVAYLVEWYCVMLARAPFLKTVLSEPVDPLILFQPGTVGSSASQIVTDEVARGKPEEGGLGYRGYCSTLEGMCMQVEEWNRHVDGGGT</sequence>
<dbReference type="GO" id="GO:0006696">
    <property type="term" value="P:ergosterol biosynthetic process"/>
    <property type="evidence" value="ECO:0007669"/>
    <property type="project" value="TreeGrafter"/>
</dbReference>
<dbReference type="InterPro" id="IPR036291">
    <property type="entry name" value="NAD(P)-bd_dom_sf"/>
</dbReference>
<accession>A0AAJ0FWD1</accession>
<dbReference type="EMBL" id="JASWJB010000045">
    <property type="protein sequence ID" value="KAK2606138.1"/>
    <property type="molecule type" value="Genomic_DNA"/>
</dbReference>
<dbReference type="Proteomes" id="UP001251528">
    <property type="component" value="Unassembled WGS sequence"/>
</dbReference>
<evidence type="ECO:0000259" key="3">
    <source>
        <dbReference type="Pfam" id="PF01073"/>
    </source>
</evidence>
<evidence type="ECO:0000256" key="2">
    <source>
        <dbReference type="ARBA" id="ARBA00023445"/>
    </source>
</evidence>
<dbReference type="GO" id="GO:0005783">
    <property type="term" value="C:endoplasmic reticulum"/>
    <property type="evidence" value="ECO:0007669"/>
    <property type="project" value="TreeGrafter"/>
</dbReference>
<gene>
    <name evidence="4" type="ORF">QQS21_003421</name>
</gene>
<reference evidence="4" key="1">
    <citation type="submission" date="2023-06" db="EMBL/GenBank/DDBJ databases">
        <title>Conoideocrella luteorostrata (Hypocreales: Clavicipitaceae), a potential biocontrol fungus for elongate hemlock scale in United States Christmas tree production areas.</title>
        <authorList>
            <person name="Barrett H."/>
            <person name="Lovett B."/>
            <person name="Macias A.M."/>
            <person name="Stajich J.E."/>
            <person name="Kasson M.T."/>
        </authorList>
    </citation>
    <scope>NUCLEOTIDE SEQUENCE</scope>
    <source>
        <strain evidence="4">ARSEF 14590</strain>
    </source>
</reference>
<keyword evidence="1" id="KW-0560">Oxidoreductase</keyword>
<evidence type="ECO:0000313" key="5">
    <source>
        <dbReference type="Proteomes" id="UP001251528"/>
    </source>
</evidence>
<dbReference type="InterPro" id="IPR050425">
    <property type="entry name" value="NAD(P)_dehydrat-like"/>
</dbReference>